<dbReference type="Gene3D" id="4.10.280.10">
    <property type="entry name" value="Helix-loop-helix DNA-binding domain"/>
    <property type="match status" value="1"/>
</dbReference>
<dbReference type="RefSeq" id="WP_180702682.1">
    <property type="nucleotide sequence ID" value="NZ_CAJUCR010000006.1"/>
</dbReference>
<accession>A0A1V1HYC7</accession>
<dbReference type="EMBL" id="LN555523">
    <property type="protein sequence ID" value="CED92903.1"/>
    <property type="molecule type" value="Genomic_DNA"/>
</dbReference>
<dbReference type="InterPro" id="IPR018540">
    <property type="entry name" value="Spo0E-like"/>
</dbReference>
<sequence length="54" mass="6492">MANIELEMLKQEIDALREQMHAYMEYPEIFRDEILESSIKIDILINKYMVLTSK</sequence>
<dbReference type="Proteomes" id="UP000245622">
    <property type="component" value="Chromosome 1"/>
</dbReference>
<dbReference type="InterPro" id="IPR037208">
    <property type="entry name" value="Spo0E-like_sf"/>
</dbReference>
<gene>
    <name evidence="1" type="ORF">CRIB_144</name>
</gene>
<dbReference type="KEGG" id="ril:CRIB_144"/>
<proteinExistence type="predicted"/>
<dbReference type="GO" id="GO:0046983">
    <property type="term" value="F:protein dimerization activity"/>
    <property type="evidence" value="ECO:0007669"/>
    <property type="project" value="InterPro"/>
</dbReference>
<name>A0A1V1HYC7_9FIRM</name>
<reference evidence="1 2" key="1">
    <citation type="submission" date="2014-04" db="EMBL/GenBank/DDBJ databases">
        <authorList>
            <person name="Hornung B.V."/>
        </authorList>
    </citation>
    <scope>NUCLEOTIDE SEQUENCE [LARGE SCALE GENOMIC DNA]</scope>
    <source>
        <strain evidence="1 2">CRIB</strain>
    </source>
</reference>
<dbReference type="GeneID" id="82204327"/>
<protein>
    <submittedName>
        <fullName evidence="1">Spo0E like sporulation regulatory protein</fullName>
    </submittedName>
</protein>
<evidence type="ECO:0000313" key="1">
    <source>
        <dbReference type="EMBL" id="CED92903.1"/>
    </source>
</evidence>
<evidence type="ECO:0000313" key="2">
    <source>
        <dbReference type="Proteomes" id="UP000245622"/>
    </source>
</evidence>
<dbReference type="SUPFAM" id="SSF140500">
    <property type="entry name" value="BAS1536-like"/>
    <property type="match status" value="1"/>
</dbReference>
<dbReference type="GO" id="GO:0043937">
    <property type="term" value="P:regulation of sporulation"/>
    <property type="evidence" value="ECO:0007669"/>
    <property type="project" value="InterPro"/>
</dbReference>
<dbReference type="InterPro" id="IPR036638">
    <property type="entry name" value="HLH_DNA-bd_sf"/>
</dbReference>
<dbReference type="Pfam" id="PF09388">
    <property type="entry name" value="SpoOE-like"/>
    <property type="match status" value="1"/>
</dbReference>
<dbReference type="AlphaFoldDB" id="A0A1V1HYC7"/>
<organism evidence="1 2">
    <name type="scientific">Romboutsia ilealis</name>
    <dbReference type="NCBI Taxonomy" id="1115758"/>
    <lineage>
        <taxon>Bacteria</taxon>
        <taxon>Bacillati</taxon>
        <taxon>Bacillota</taxon>
        <taxon>Clostridia</taxon>
        <taxon>Peptostreptococcales</taxon>
        <taxon>Peptostreptococcaceae</taxon>
        <taxon>Romboutsia</taxon>
    </lineage>
</organism>
<keyword evidence="2" id="KW-1185">Reference proteome</keyword>